<dbReference type="GO" id="GO:0005886">
    <property type="term" value="C:plasma membrane"/>
    <property type="evidence" value="ECO:0007669"/>
    <property type="project" value="UniProtKB-SubCell"/>
</dbReference>
<evidence type="ECO:0000256" key="8">
    <source>
        <dbReference type="ARBA" id="ARBA00022692"/>
    </source>
</evidence>
<evidence type="ECO:0000256" key="6">
    <source>
        <dbReference type="ARBA" id="ARBA00022448"/>
    </source>
</evidence>
<organism evidence="14 15">
    <name type="scientific">Phaeobacter piscinae</name>
    <dbReference type="NCBI Taxonomy" id="1580596"/>
    <lineage>
        <taxon>Bacteria</taxon>
        <taxon>Pseudomonadati</taxon>
        <taxon>Pseudomonadota</taxon>
        <taxon>Alphaproteobacteria</taxon>
        <taxon>Rhodobacterales</taxon>
        <taxon>Roseobacteraceae</taxon>
        <taxon>Phaeobacter</taxon>
    </lineage>
</organism>
<keyword evidence="11" id="KW-0811">Translocation</keyword>
<dbReference type="KEGG" id="ppic:PhaeoP14_01742"/>
<comment type="function">
    <text evidence="1">The SecYEG-SecDF-YajC-YidC holo-translocon (HTL) protein secretase/insertase is a supercomplex required for protein secretion, insertion of proteins into membranes, and assembly of membrane protein complexes. While the SecYEG complex is essential for assembly of a number of proteins and complexes, the SecDF-YajC-YidC subcomplex facilitates these functions.</text>
</comment>
<keyword evidence="8 13" id="KW-0812">Transmembrane</keyword>
<dbReference type="InterPro" id="IPR003849">
    <property type="entry name" value="Preprotein_translocase_YajC"/>
</dbReference>
<keyword evidence="9" id="KW-0653">Protein transport</keyword>
<evidence type="ECO:0000256" key="9">
    <source>
        <dbReference type="ARBA" id="ARBA00022927"/>
    </source>
</evidence>
<feature type="transmembrane region" description="Helical" evidence="13">
    <location>
        <begin position="6"/>
        <end position="24"/>
    </location>
</feature>
<dbReference type="PANTHER" id="PTHR33909:SF1">
    <property type="entry name" value="SEC TRANSLOCON ACCESSORY COMPLEX SUBUNIT YAJC"/>
    <property type="match status" value="1"/>
</dbReference>
<proteinExistence type="inferred from homology"/>
<comment type="similarity">
    <text evidence="3">Belongs to the YajC family.</text>
</comment>
<sequence>MEGGALAQFLPLILIFGIMYFLLIRPQQKKLKTHQSMVEALRRGDQVVTQGGIIGKVAKVKDDGEIEVEIAEGVKIRVIKTTIAQVLNKTEPAA</sequence>
<evidence type="ECO:0000256" key="5">
    <source>
        <dbReference type="ARBA" id="ARBA00014962"/>
    </source>
</evidence>
<reference evidence="14 15" key="1">
    <citation type="journal article" date="2017" name="Front. Microbiol.">
        <title>Phaeobacter piscinae sp. nov., a species of the Roseobacter group and potential aquaculture probiont.</title>
        <authorList>
            <person name="Sonnenschein E.C."/>
            <person name="Phippen C.B.W."/>
            <person name="Nielsen K.F."/>
            <person name="Mateiu R.V."/>
            <person name="Melchiorsen J."/>
            <person name="Gram L."/>
            <person name="Overmann J."/>
            <person name="Freese H.M."/>
        </authorList>
    </citation>
    <scope>NUCLEOTIDE SEQUENCE [LARGE SCALE GENOMIC DNA]</scope>
    <source>
        <strain evidence="14 15">P13</strain>
    </source>
</reference>
<dbReference type="EMBL" id="CP010767">
    <property type="protein sequence ID" value="ATG43722.1"/>
    <property type="molecule type" value="Genomic_DNA"/>
</dbReference>
<dbReference type="PANTHER" id="PTHR33909">
    <property type="entry name" value="SEC TRANSLOCON ACCESSORY COMPLEX SUBUNIT YAJC"/>
    <property type="match status" value="1"/>
</dbReference>
<evidence type="ECO:0000256" key="2">
    <source>
        <dbReference type="ARBA" id="ARBA00004162"/>
    </source>
</evidence>
<dbReference type="AlphaFoldDB" id="A0AAN1GRA7"/>
<dbReference type="RefSeq" id="WP_040169532.1">
    <property type="nucleotide sequence ID" value="NZ_CP010656.1"/>
</dbReference>
<dbReference type="PRINTS" id="PR01853">
    <property type="entry name" value="YAJCTRNLCASE"/>
</dbReference>
<dbReference type="SMART" id="SM01323">
    <property type="entry name" value="YajC"/>
    <property type="match status" value="1"/>
</dbReference>
<dbReference type="NCBIfam" id="TIGR00739">
    <property type="entry name" value="yajC"/>
    <property type="match status" value="1"/>
</dbReference>
<evidence type="ECO:0000256" key="7">
    <source>
        <dbReference type="ARBA" id="ARBA00022475"/>
    </source>
</evidence>
<evidence type="ECO:0000256" key="10">
    <source>
        <dbReference type="ARBA" id="ARBA00022989"/>
    </source>
</evidence>
<keyword evidence="6" id="KW-0813">Transport</keyword>
<accession>A0AAN1GRA7</accession>
<dbReference type="GO" id="GO:0015031">
    <property type="term" value="P:protein transport"/>
    <property type="evidence" value="ECO:0007669"/>
    <property type="project" value="UniProtKB-KW"/>
</dbReference>
<evidence type="ECO:0000256" key="13">
    <source>
        <dbReference type="SAM" id="Phobius"/>
    </source>
</evidence>
<keyword evidence="12 13" id="KW-0472">Membrane</keyword>
<dbReference type="Pfam" id="PF02699">
    <property type="entry name" value="YajC"/>
    <property type="match status" value="1"/>
</dbReference>
<comment type="subunit">
    <text evidence="4">Part of the SecDF-YidC-YajC translocase complex. The SecDF-YidC-YajC translocase forms a supercomplex with SecYEG, called the holo-translocon (HTL).</text>
</comment>
<evidence type="ECO:0000313" key="14">
    <source>
        <dbReference type="EMBL" id="ATG43722.1"/>
    </source>
</evidence>
<keyword evidence="10 13" id="KW-1133">Transmembrane helix</keyword>
<evidence type="ECO:0000256" key="3">
    <source>
        <dbReference type="ARBA" id="ARBA00006742"/>
    </source>
</evidence>
<evidence type="ECO:0000313" key="15">
    <source>
        <dbReference type="Proteomes" id="UP000218606"/>
    </source>
</evidence>
<dbReference type="Proteomes" id="UP000218606">
    <property type="component" value="Chromosome"/>
</dbReference>
<evidence type="ECO:0000256" key="4">
    <source>
        <dbReference type="ARBA" id="ARBA00011718"/>
    </source>
</evidence>
<protein>
    <recommendedName>
        <fullName evidence="5">Sec translocon accessory complex subunit YajC</fullName>
    </recommendedName>
</protein>
<name>A0AAN1GRA7_9RHOB</name>
<evidence type="ECO:0000256" key="11">
    <source>
        <dbReference type="ARBA" id="ARBA00023010"/>
    </source>
</evidence>
<keyword evidence="7" id="KW-1003">Cell membrane</keyword>
<evidence type="ECO:0000256" key="1">
    <source>
        <dbReference type="ARBA" id="ARBA00002061"/>
    </source>
</evidence>
<evidence type="ECO:0000256" key="12">
    <source>
        <dbReference type="ARBA" id="ARBA00023136"/>
    </source>
</evidence>
<comment type="subcellular location">
    <subcellularLocation>
        <location evidence="2">Cell membrane</location>
        <topology evidence="2">Single-pass membrane protein</topology>
    </subcellularLocation>
</comment>
<gene>
    <name evidence="14" type="ORF">PhaeoP13_01786</name>
</gene>